<dbReference type="Pfam" id="PF20684">
    <property type="entry name" value="Fung_rhodopsin"/>
    <property type="match status" value="1"/>
</dbReference>
<keyword evidence="19" id="KW-1185">Reference proteome</keyword>
<feature type="compositionally biased region" description="Basic and acidic residues" evidence="15">
    <location>
        <begin position="421"/>
        <end position="444"/>
    </location>
</feature>
<evidence type="ECO:0000256" key="8">
    <source>
        <dbReference type="ARBA" id="ARBA00022729"/>
    </source>
</evidence>
<dbReference type="eggNOG" id="ENOG502SM6F">
    <property type="taxonomic scope" value="Eukaryota"/>
</dbReference>
<evidence type="ECO:0000256" key="7">
    <source>
        <dbReference type="ARBA" id="ARBA00022692"/>
    </source>
</evidence>
<dbReference type="OrthoDB" id="2496787at2759"/>
<feature type="domain" description="CFEM" evidence="17">
    <location>
        <begin position="1"/>
        <end position="105"/>
    </location>
</feature>
<dbReference type="SMART" id="SM00747">
    <property type="entry name" value="CFEM"/>
    <property type="match status" value="1"/>
</dbReference>
<comment type="similarity">
    <text evidence="13">Belongs to the SAT4 family.</text>
</comment>
<protein>
    <recommendedName>
        <fullName evidence="17">CFEM domain-containing protein</fullName>
    </recommendedName>
</protein>
<dbReference type="InterPro" id="IPR052337">
    <property type="entry name" value="SAT4-like"/>
</dbReference>
<evidence type="ECO:0000256" key="15">
    <source>
        <dbReference type="SAM" id="MobiDB-lite"/>
    </source>
</evidence>
<evidence type="ECO:0000313" key="18">
    <source>
        <dbReference type="EMBL" id="ETS86251.1"/>
    </source>
</evidence>
<dbReference type="PANTHER" id="PTHR33048">
    <property type="entry name" value="PTH11-LIKE INTEGRAL MEMBRANE PROTEIN (AFU_ORTHOLOGUE AFUA_5G11245)"/>
    <property type="match status" value="1"/>
</dbReference>
<dbReference type="GO" id="GO:0098552">
    <property type="term" value="C:side of membrane"/>
    <property type="evidence" value="ECO:0007669"/>
    <property type="project" value="UniProtKB-KW"/>
</dbReference>
<evidence type="ECO:0000313" key="19">
    <source>
        <dbReference type="Proteomes" id="UP000030651"/>
    </source>
</evidence>
<keyword evidence="12" id="KW-0449">Lipoprotein</keyword>
<organism evidence="18 19">
    <name type="scientific">Pestalotiopsis fici (strain W106-1 / CGMCC3.15140)</name>
    <dbReference type="NCBI Taxonomy" id="1229662"/>
    <lineage>
        <taxon>Eukaryota</taxon>
        <taxon>Fungi</taxon>
        <taxon>Dikarya</taxon>
        <taxon>Ascomycota</taxon>
        <taxon>Pezizomycotina</taxon>
        <taxon>Sordariomycetes</taxon>
        <taxon>Xylariomycetidae</taxon>
        <taxon>Amphisphaeriales</taxon>
        <taxon>Sporocadaceae</taxon>
        <taxon>Pestalotiopsis</taxon>
    </lineage>
</organism>
<feature type="transmembrane region" description="Helical" evidence="16">
    <location>
        <begin position="120"/>
        <end position="143"/>
    </location>
</feature>
<dbReference type="EMBL" id="KI912109">
    <property type="protein sequence ID" value="ETS86251.1"/>
    <property type="molecule type" value="Genomic_DNA"/>
</dbReference>
<dbReference type="Pfam" id="PF05730">
    <property type="entry name" value="CFEM"/>
    <property type="match status" value="1"/>
</dbReference>
<evidence type="ECO:0000256" key="4">
    <source>
        <dbReference type="ARBA" id="ARBA00010031"/>
    </source>
</evidence>
<feature type="disulfide bond" evidence="14">
    <location>
        <begin position="44"/>
        <end position="77"/>
    </location>
</feature>
<dbReference type="GeneID" id="19265092"/>
<feature type="transmembrane region" description="Helical" evidence="16">
    <location>
        <begin position="319"/>
        <end position="342"/>
    </location>
</feature>
<dbReference type="HOGENOM" id="CLU_028200_6_2_1"/>
<sequence>MDFASDIHEALVQRATEVPVCGLKCITTLTLESVCSLTNTTCICTNEDLTAAITSCVLSNCTVVEQLATTKYSKDSCGVEPVDRTAQVVIVPMVFGALALLAFGVRVMSRCHLGHGTWGMGDWAITAATIFMIPLLILSIPLAQYGLGKDIWNIPSSNITEVLYLYYWDEIVYFPSTALTKISILLFYLEVFKRSIAGVQPAIYALIVLNVLYALIFDFVSIFQCTPVQGAWLFWDDQHQVTCRNINAQGWASAGINIVLDLAMVILPLPELWQLSLSNTKKIQVMLMFSLGFLVTIVSILRLHSLVAFGNTTNLTQDYVIVGIWTTVEVPVGVICACLPAVRAVLKVYWPTVFGSTRPSRSEYYNQSGSPSASRAMKSHLEASGNHDVWKTTATSVTTEPFKATKDESPWDKAPALELQHMQDRSRSNSTVFDKEPTKPKEMA</sequence>
<accession>W3XLY1</accession>
<gene>
    <name evidence="18" type="ORF">PFICI_00079</name>
</gene>
<dbReference type="KEGG" id="pfy:PFICI_00079"/>
<dbReference type="OMA" id="WWDDATI"/>
<keyword evidence="8" id="KW-0732">Signal</keyword>
<keyword evidence="6" id="KW-0325">Glycoprotein</keyword>
<dbReference type="InterPro" id="IPR049326">
    <property type="entry name" value="Rhodopsin_dom_fungi"/>
</dbReference>
<feature type="transmembrane region" description="Helical" evidence="16">
    <location>
        <begin position="201"/>
        <end position="223"/>
    </location>
</feature>
<keyword evidence="11 14" id="KW-1015">Disulfide bond</keyword>
<feature type="transmembrane region" description="Helical" evidence="16">
    <location>
        <begin position="254"/>
        <end position="273"/>
    </location>
</feature>
<feature type="region of interest" description="Disordered" evidence="15">
    <location>
        <begin position="389"/>
        <end position="444"/>
    </location>
</feature>
<evidence type="ECO:0000256" key="16">
    <source>
        <dbReference type="SAM" id="Phobius"/>
    </source>
</evidence>
<dbReference type="PROSITE" id="PS52012">
    <property type="entry name" value="CFEM"/>
    <property type="match status" value="1"/>
</dbReference>
<evidence type="ECO:0000256" key="1">
    <source>
        <dbReference type="ARBA" id="ARBA00004141"/>
    </source>
</evidence>
<keyword evidence="6" id="KW-0336">GPI-anchor</keyword>
<feature type="disulfide bond" evidence="14">
    <location>
        <begin position="21"/>
        <end position="61"/>
    </location>
</feature>
<evidence type="ECO:0000256" key="14">
    <source>
        <dbReference type="PROSITE-ProRule" id="PRU01356"/>
    </source>
</evidence>
<dbReference type="AlphaFoldDB" id="W3XLY1"/>
<evidence type="ECO:0000256" key="9">
    <source>
        <dbReference type="ARBA" id="ARBA00022989"/>
    </source>
</evidence>
<name>W3XLY1_PESFW</name>
<comment type="subcellular location">
    <subcellularLocation>
        <location evidence="2">Membrane</location>
        <topology evidence="2">Lipid-anchor</topology>
        <topology evidence="2">GPI-anchor</topology>
    </subcellularLocation>
    <subcellularLocation>
        <location evidence="1">Membrane</location>
        <topology evidence="1">Multi-pass membrane protein</topology>
    </subcellularLocation>
    <subcellularLocation>
        <location evidence="3">Secreted</location>
    </subcellularLocation>
</comment>
<feature type="transmembrane region" description="Helical" evidence="16">
    <location>
        <begin position="171"/>
        <end position="189"/>
    </location>
</feature>
<evidence type="ECO:0000256" key="13">
    <source>
        <dbReference type="ARBA" id="ARBA00038359"/>
    </source>
</evidence>
<evidence type="ECO:0000256" key="10">
    <source>
        <dbReference type="ARBA" id="ARBA00023136"/>
    </source>
</evidence>
<dbReference type="PANTHER" id="PTHR33048:SF47">
    <property type="entry name" value="INTEGRAL MEMBRANE PROTEIN-RELATED"/>
    <property type="match status" value="1"/>
</dbReference>
<keyword evidence="7 16" id="KW-0812">Transmembrane</keyword>
<feature type="disulfide bond" evidence="14">
    <location>
        <begin position="35"/>
        <end position="42"/>
    </location>
</feature>
<evidence type="ECO:0000256" key="2">
    <source>
        <dbReference type="ARBA" id="ARBA00004589"/>
    </source>
</evidence>
<comment type="caution">
    <text evidence="14">Lacks conserved residue(s) required for the propagation of feature annotation.</text>
</comment>
<proteinExistence type="inferred from homology"/>
<evidence type="ECO:0000256" key="12">
    <source>
        <dbReference type="ARBA" id="ARBA00023288"/>
    </source>
</evidence>
<evidence type="ECO:0000256" key="3">
    <source>
        <dbReference type="ARBA" id="ARBA00004613"/>
    </source>
</evidence>
<feature type="transmembrane region" description="Helical" evidence="16">
    <location>
        <begin position="285"/>
        <end position="307"/>
    </location>
</feature>
<keyword evidence="9 16" id="KW-1133">Transmembrane helix</keyword>
<dbReference type="Proteomes" id="UP000030651">
    <property type="component" value="Unassembled WGS sequence"/>
</dbReference>
<dbReference type="GO" id="GO:0005576">
    <property type="term" value="C:extracellular region"/>
    <property type="evidence" value="ECO:0007669"/>
    <property type="project" value="UniProtKB-SubCell"/>
</dbReference>
<dbReference type="RefSeq" id="XP_007826851.1">
    <property type="nucleotide sequence ID" value="XM_007828660.1"/>
</dbReference>
<evidence type="ECO:0000256" key="11">
    <source>
        <dbReference type="ARBA" id="ARBA00023157"/>
    </source>
</evidence>
<evidence type="ECO:0000256" key="6">
    <source>
        <dbReference type="ARBA" id="ARBA00022622"/>
    </source>
</evidence>
<evidence type="ECO:0000259" key="17">
    <source>
        <dbReference type="PROSITE" id="PS52012"/>
    </source>
</evidence>
<keyword evidence="5" id="KW-0964">Secreted</keyword>
<dbReference type="InterPro" id="IPR008427">
    <property type="entry name" value="Extracellular_membr_CFEM_dom"/>
</dbReference>
<dbReference type="InParanoid" id="W3XLY1"/>
<feature type="transmembrane region" description="Helical" evidence="16">
    <location>
        <begin position="89"/>
        <end position="108"/>
    </location>
</feature>
<feature type="disulfide bond" evidence="14">
    <location>
        <begin position="25"/>
        <end position="56"/>
    </location>
</feature>
<reference evidence="19" key="1">
    <citation type="journal article" date="2015" name="BMC Genomics">
        <title>Genomic and transcriptomic analysis of the endophytic fungus Pestalotiopsis fici reveals its lifestyle and high potential for synthesis of natural products.</title>
        <authorList>
            <person name="Wang X."/>
            <person name="Zhang X."/>
            <person name="Liu L."/>
            <person name="Xiang M."/>
            <person name="Wang W."/>
            <person name="Sun X."/>
            <person name="Che Y."/>
            <person name="Guo L."/>
            <person name="Liu G."/>
            <person name="Guo L."/>
            <person name="Wang C."/>
            <person name="Yin W.B."/>
            <person name="Stadler M."/>
            <person name="Zhang X."/>
            <person name="Liu X."/>
        </authorList>
    </citation>
    <scope>NUCLEOTIDE SEQUENCE [LARGE SCALE GENOMIC DNA]</scope>
    <source>
        <strain evidence="19">W106-1 / CGMCC3.15140</strain>
    </source>
</reference>
<comment type="similarity">
    <text evidence="4">Belongs to the RBT5 family.</text>
</comment>
<evidence type="ECO:0000256" key="5">
    <source>
        <dbReference type="ARBA" id="ARBA00022525"/>
    </source>
</evidence>
<keyword evidence="10 16" id="KW-0472">Membrane</keyword>